<dbReference type="PANTHER" id="PTHR11088:SF89">
    <property type="entry name" value="TRNA DIMETHYLALLYLTRANSFERASE"/>
    <property type="match status" value="1"/>
</dbReference>
<evidence type="ECO:0000256" key="8">
    <source>
        <dbReference type="PIRNR" id="PIRNR039110"/>
    </source>
</evidence>
<name>G0SHC9_CHATD</name>
<dbReference type="Proteomes" id="UP000008066">
    <property type="component" value="Unassembled WGS sequence"/>
</dbReference>
<dbReference type="GO" id="GO:0008270">
    <property type="term" value="F:zinc ion binding"/>
    <property type="evidence" value="ECO:0007669"/>
    <property type="project" value="UniProtKB-KW"/>
</dbReference>
<dbReference type="InterPro" id="IPR013087">
    <property type="entry name" value="Znf_C2H2_type"/>
</dbReference>
<evidence type="ECO:0000256" key="10">
    <source>
        <dbReference type="RuleBase" id="RU003785"/>
    </source>
</evidence>
<dbReference type="NCBIfam" id="TIGR00174">
    <property type="entry name" value="miaA"/>
    <property type="match status" value="1"/>
</dbReference>
<dbReference type="GeneID" id="18260996"/>
<dbReference type="AlphaFoldDB" id="G0SHC9"/>
<dbReference type="HAMAP" id="MF_00185">
    <property type="entry name" value="IPP_trans"/>
    <property type="match status" value="1"/>
</dbReference>
<dbReference type="InterPro" id="IPR030666">
    <property type="entry name" value="IPP_transferase_euk"/>
</dbReference>
<comment type="catalytic activity">
    <reaction evidence="8 9">
        <text>adenosine(37) in tRNA + dimethylallyl diphosphate = N(6)-dimethylallyladenosine(37) in tRNA + diphosphate</text>
        <dbReference type="Rhea" id="RHEA:26482"/>
        <dbReference type="Rhea" id="RHEA-COMP:10162"/>
        <dbReference type="Rhea" id="RHEA-COMP:10375"/>
        <dbReference type="ChEBI" id="CHEBI:33019"/>
        <dbReference type="ChEBI" id="CHEBI:57623"/>
        <dbReference type="ChEBI" id="CHEBI:74411"/>
        <dbReference type="ChEBI" id="CHEBI:74415"/>
        <dbReference type="EC" id="2.5.1.75"/>
    </reaction>
</comment>
<evidence type="ECO:0000256" key="6">
    <source>
        <dbReference type="ARBA" id="ARBA00022833"/>
    </source>
</evidence>
<feature type="region of interest" description="Disordered" evidence="11">
    <location>
        <begin position="450"/>
        <end position="485"/>
    </location>
</feature>
<accession>G0SHC9</accession>
<evidence type="ECO:0000256" key="11">
    <source>
        <dbReference type="SAM" id="MobiDB-lite"/>
    </source>
</evidence>
<dbReference type="Pfam" id="PF01715">
    <property type="entry name" value="IPPT"/>
    <property type="match status" value="1"/>
</dbReference>
<evidence type="ECO:0000313" key="13">
    <source>
        <dbReference type="EMBL" id="EGS17618.1"/>
    </source>
</evidence>
<keyword evidence="5" id="KW-0863">Zinc-finger</keyword>
<gene>
    <name evidence="13" type="ORF">CTHT_0069580</name>
</gene>
<dbReference type="PIRSF" id="PIRSF039110">
    <property type="entry name" value="IPP_transferase"/>
    <property type="match status" value="1"/>
</dbReference>
<protein>
    <recommendedName>
        <fullName evidence="8 9">tRNA dimethylallyltransferase</fullName>
        <ecNumber evidence="8 9">2.5.1.75</ecNumber>
    </recommendedName>
</protein>
<dbReference type="Gene3D" id="1.10.20.140">
    <property type="match status" value="1"/>
</dbReference>
<evidence type="ECO:0000313" key="14">
    <source>
        <dbReference type="Proteomes" id="UP000008066"/>
    </source>
</evidence>
<dbReference type="GO" id="GO:0052381">
    <property type="term" value="F:tRNA dimethylallyltransferase activity"/>
    <property type="evidence" value="ECO:0007669"/>
    <property type="project" value="UniProtKB-UniRule"/>
</dbReference>
<evidence type="ECO:0000256" key="5">
    <source>
        <dbReference type="ARBA" id="ARBA00022771"/>
    </source>
</evidence>
<comment type="similarity">
    <text evidence="1 8 10">Belongs to the IPP transferase family.</text>
</comment>
<dbReference type="GO" id="GO:0005524">
    <property type="term" value="F:ATP binding"/>
    <property type="evidence" value="ECO:0007669"/>
    <property type="project" value="UniProtKB-UniRule"/>
</dbReference>
<dbReference type="EMBL" id="GL988047">
    <property type="protein sequence ID" value="EGS17618.1"/>
    <property type="molecule type" value="Genomic_DNA"/>
</dbReference>
<dbReference type="STRING" id="759272.G0SHC9"/>
<dbReference type="OrthoDB" id="775260at2759"/>
<dbReference type="EC" id="2.5.1.75" evidence="8 9"/>
<evidence type="ECO:0000256" key="4">
    <source>
        <dbReference type="ARBA" id="ARBA00022741"/>
    </source>
</evidence>
<keyword evidence="8" id="KW-0963">Cytoplasm</keyword>
<evidence type="ECO:0000256" key="9">
    <source>
        <dbReference type="RuleBase" id="RU003783"/>
    </source>
</evidence>
<dbReference type="HOGENOM" id="CLU_032616_2_3_1"/>
<dbReference type="GO" id="GO:0006400">
    <property type="term" value="P:tRNA modification"/>
    <property type="evidence" value="ECO:0007669"/>
    <property type="project" value="TreeGrafter"/>
</dbReference>
<keyword evidence="4 8" id="KW-0547">Nucleotide-binding</keyword>
<dbReference type="InterPro" id="IPR039657">
    <property type="entry name" value="Dimethylallyltransferase"/>
</dbReference>
<dbReference type="InterPro" id="IPR022755">
    <property type="entry name" value="Znf_C2H2_jaz"/>
</dbReference>
<dbReference type="GO" id="GO:0005739">
    <property type="term" value="C:mitochondrion"/>
    <property type="evidence" value="ECO:0007669"/>
    <property type="project" value="TreeGrafter"/>
</dbReference>
<keyword evidence="14" id="KW-1185">Reference proteome</keyword>
<evidence type="ECO:0000256" key="2">
    <source>
        <dbReference type="ARBA" id="ARBA00022679"/>
    </source>
</evidence>
<keyword evidence="7 8" id="KW-0067">ATP-binding</keyword>
<dbReference type="OMA" id="WGLHLKS"/>
<dbReference type="Gene3D" id="3.40.50.300">
    <property type="entry name" value="P-loop containing nucleotide triphosphate hydrolases"/>
    <property type="match status" value="1"/>
</dbReference>
<reference evidence="13 14" key="1">
    <citation type="journal article" date="2011" name="Cell">
        <title>Insight into structure and assembly of the nuclear pore complex by utilizing the genome of a eukaryotic thermophile.</title>
        <authorList>
            <person name="Amlacher S."/>
            <person name="Sarges P."/>
            <person name="Flemming D."/>
            <person name="van Noort V."/>
            <person name="Kunze R."/>
            <person name="Devos D.P."/>
            <person name="Arumugam M."/>
            <person name="Bork P."/>
            <person name="Hurt E."/>
        </authorList>
    </citation>
    <scope>NUCLEOTIDE SEQUENCE [LARGE SCALE GENOMIC DNA]</scope>
    <source>
        <strain evidence="14">DSM 1495 / CBS 144.50 / IMI 039719</strain>
    </source>
</reference>
<dbReference type="PROSITE" id="PS00028">
    <property type="entry name" value="ZINC_FINGER_C2H2_1"/>
    <property type="match status" value="1"/>
</dbReference>
<dbReference type="InterPro" id="IPR036236">
    <property type="entry name" value="Znf_C2H2_sf"/>
</dbReference>
<keyword evidence="3" id="KW-0479">Metal-binding</keyword>
<dbReference type="Gene3D" id="3.30.160.60">
    <property type="entry name" value="Classic Zinc Finger"/>
    <property type="match status" value="1"/>
</dbReference>
<organism evidence="14">
    <name type="scientific">Chaetomium thermophilum (strain DSM 1495 / CBS 144.50 / IMI 039719)</name>
    <name type="common">Thermochaetoides thermophila</name>
    <dbReference type="NCBI Taxonomy" id="759272"/>
    <lineage>
        <taxon>Eukaryota</taxon>
        <taxon>Fungi</taxon>
        <taxon>Dikarya</taxon>
        <taxon>Ascomycota</taxon>
        <taxon>Pezizomycotina</taxon>
        <taxon>Sordariomycetes</taxon>
        <taxon>Sordariomycetidae</taxon>
        <taxon>Sordariales</taxon>
        <taxon>Chaetomiaceae</taxon>
        <taxon>Thermochaetoides</taxon>
    </lineage>
</organism>
<sequence length="485" mass="54792">MKPLIIIYGSTGTGKSDLAVELALRFNGEIINADAMQMYRGLPVITNKLTVEEQRGIPHHLLGSIELDEEPWTVAHFKRDATRIIDEIRARGKLPIVVGGTSYYLDSLLFEGKLVEDNDDPEGKLWSRDLAARYPILTAPTEEVLAKLREVDPVMAAKWHPNDDRKIRHSLEIYYATGRRASEIYEEQRNRKLQAKSGTNGSNGAPELEIGEVLLFWLYAHQEELKERLAQRVDKMVERGLLDEVSEMYDYLQSRLSACETVDRTKGIWQSIGFRQFEPYLSTLRQNPSDPNLEKLKQAGIEETKIATRQYAKTQVRWVTMKTITSLQEENLLDRFYLLDSTDISRWHDEVLNKGVDLAAKFLACKPLPKPEEVSDTARQVLAEKVARAGKKDTPCHKVCELCNKTLVTEELWQKHIKGRKHTNAVRSAKRRALIPAHLAPTRAVVVVENGNKDDESKEEESAAPDAASESETAIPAVTTAESPA</sequence>
<feature type="domain" description="C2H2-type" evidence="12">
    <location>
        <begin position="400"/>
        <end position="422"/>
    </location>
</feature>
<evidence type="ECO:0000256" key="7">
    <source>
        <dbReference type="ARBA" id="ARBA00022840"/>
    </source>
</evidence>
<dbReference type="PANTHER" id="PTHR11088">
    <property type="entry name" value="TRNA DIMETHYLALLYLTRANSFERASE"/>
    <property type="match status" value="1"/>
</dbReference>
<evidence type="ECO:0000259" key="12">
    <source>
        <dbReference type="PROSITE" id="PS00028"/>
    </source>
</evidence>
<evidence type="ECO:0000256" key="1">
    <source>
        <dbReference type="ARBA" id="ARBA00005842"/>
    </source>
</evidence>
<comment type="function">
    <text evidence="8">Catalyzes the transfer of a dimethylallyl group onto the adenine at position 37.</text>
</comment>
<keyword evidence="2 8" id="KW-0808">Transferase</keyword>
<dbReference type="SUPFAM" id="SSF52540">
    <property type="entry name" value="P-loop containing nucleoside triphosphate hydrolases"/>
    <property type="match status" value="2"/>
</dbReference>
<dbReference type="RefSeq" id="XP_006697236.1">
    <property type="nucleotide sequence ID" value="XM_006697173.1"/>
</dbReference>
<dbReference type="eggNOG" id="KOG1384">
    <property type="taxonomic scope" value="Eukaryota"/>
</dbReference>
<dbReference type="InterPro" id="IPR018022">
    <property type="entry name" value="IPT"/>
</dbReference>
<keyword evidence="6" id="KW-0862">Zinc</keyword>
<dbReference type="SUPFAM" id="SSF57667">
    <property type="entry name" value="beta-beta-alpha zinc fingers"/>
    <property type="match status" value="1"/>
</dbReference>
<dbReference type="KEGG" id="cthr:CTHT_0069580"/>
<dbReference type="InterPro" id="IPR027417">
    <property type="entry name" value="P-loop_NTPase"/>
</dbReference>
<proteinExistence type="inferred from homology"/>
<keyword evidence="8 9" id="KW-0819">tRNA processing</keyword>
<dbReference type="Pfam" id="PF12171">
    <property type="entry name" value="zf-C2H2_jaz"/>
    <property type="match status" value="1"/>
</dbReference>
<evidence type="ECO:0000256" key="3">
    <source>
        <dbReference type="ARBA" id="ARBA00022723"/>
    </source>
</evidence>